<proteinExistence type="predicted"/>
<dbReference type="AlphaFoldDB" id="A0A2K8KF67"/>
<evidence type="ECO:0000256" key="2">
    <source>
        <dbReference type="ARBA" id="ARBA00022833"/>
    </source>
</evidence>
<keyword evidence="5" id="KW-1185">Reference proteome</keyword>
<dbReference type="PROSITE" id="PS00903">
    <property type="entry name" value="CYT_DCMP_DEAMINASES_1"/>
    <property type="match status" value="1"/>
</dbReference>
<dbReference type="GO" id="GO:0052717">
    <property type="term" value="F:tRNA-specific adenosine-34 deaminase activity"/>
    <property type="evidence" value="ECO:0007669"/>
    <property type="project" value="UniProtKB-EC"/>
</dbReference>
<dbReference type="Gene3D" id="3.40.140.10">
    <property type="entry name" value="Cytidine Deaminase, domain 2"/>
    <property type="match status" value="1"/>
</dbReference>
<sequence>MNSEILQKIILEIKKCNKSKDVPVAAILVDKNNKIVAVGKNNRERKKCILGHAEIKVINKIFKKTKSKNLAEYKMYVSLKPCLLCIAAIEQSHITEVHYFLENIKCDYWRFKTKINFFKETDGTGILEKELKLFFKNLRNKM</sequence>
<protein>
    <submittedName>
        <fullName evidence="4">tRNA-specific adenosine deaminase</fullName>
    </submittedName>
</protein>
<evidence type="ECO:0000313" key="5">
    <source>
        <dbReference type="Proteomes" id="UP000231179"/>
    </source>
</evidence>
<evidence type="ECO:0000259" key="3">
    <source>
        <dbReference type="PROSITE" id="PS51747"/>
    </source>
</evidence>
<dbReference type="InterPro" id="IPR016192">
    <property type="entry name" value="APOBEC/CMP_deaminase_Zn-bd"/>
</dbReference>
<dbReference type="GO" id="GO:0002100">
    <property type="term" value="P:tRNA wobble adenosine to inosine editing"/>
    <property type="evidence" value="ECO:0007669"/>
    <property type="project" value="InterPro"/>
</dbReference>
<dbReference type="Proteomes" id="UP000231179">
    <property type="component" value="Chromosome"/>
</dbReference>
<dbReference type="RefSeq" id="WP_100253906.1">
    <property type="nucleotide sequence ID" value="NZ_CP024870.1"/>
</dbReference>
<reference evidence="4 5" key="1">
    <citation type="submission" date="2017-11" db="EMBL/GenBank/DDBJ databases">
        <title>Complete genome sequence of Spiroplasma clarkii CN-5 (DSM 19994).</title>
        <authorList>
            <person name="Tsai Y.-M."/>
            <person name="Chang A."/>
            <person name="Lo W.-S."/>
            <person name="Kuo C.-H."/>
        </authorList>
    </citation>
    <scope>NUCLEOTIDE SEQUENCE [LARGE SCALE GENOMIC DNA]</scope>
    <source>
        <strain evidence="4 5">CN-5</strain>
    </source>
</reference>
<dbReference type="InterPro" id="IPR016193">
    <property type="entry name" value="Cytidine_deaminase-like"/>
</dbReference>
<feature type="domain" description="CMP/dCMP-type deaminase" evidence="3">
    <location>
        <begin position="1"/>
        <end position="116"/>
    </location>
</feature>
<dbReference type="CDD" id="cd01285">
    <property type="entry name" value="nucleoside_deaminase"/>
    <property type="match status" value="1"/>
</dbReference>
<dbReference type="PROSITE" id="PS51747">
    <property type="entry name" value="CYT_DCMP_DEAMINASES_2"/>
    <property type="match status" value="1"/>
</dbReference>
<dbReference type="Pfam" id="PF00383">
    <property type="entry name" value="dCMP_cyt_deam_1"/>
    <property type="match status" value="1"/>
</dbReference>
<organism evidence="4 5">
    <name type="scientific">Spiroplasma clarkii</name>
    <dbReference type="NCBI Taxonomy" id="2139"/>
    <lineage>
        <taxon>Bacteria</taxon>
        <taxon>Bacillati</taxon>
        <taxon>Mycoplasmatota</taxon>
        <taxon>Mollicutes</taxon>
        <taxon>Entomoplasmatales</taxon>
        <taxon>Spiroplasmataceae</taxon>
        <taxon>Spiroplasma</taxon>
    </lineage>
</organism>
<evidence type="ECO:0000256" key="1">
    <source>
        <dbReference type="ARBA" id="ARBA00022723"/>
    </source>
</evidence>
<dbReference type="PANTHER" id="PTHR11079:SF179">
    <property type="entry name" value="TRNA(ADENINE(34)) DEAMINASE, CHLOROPLASTIC"/>
    <property type="match status" value="1"/>
</dbReference>
<accession>A0A2K8KF67</accession>
<keyword evidence="2" id="KW-0862">Zinc</keyword>
<dbReference type="SUPFAM" id="SSF53927">
    <property type="entry name" value="Cytidine deaminase-like"/>
    <property type="match status" value="1"/>
</dbReference>
<dbReference type="GO" id="GO:0008270">
    <property type="term" value="F:zinc ion binding"/>
    <property type="evidence" value="ECO:0007669"/>
    <property type="project" value="InterPro"/>
</dbReference>
<dbReference type="InterPro" id="IPR002125">
    <property type="entry name" value="CMP_dCMP_dom"/>
</dbReference>
<dbReference type="PANTHER" id="PTHR11079">
    <property type="entry name" value="CYTOSINE DEAMINASE FAMILY MEMBER"/>
    <property type="match status" value="1"/>
</dbReference>
<gene>
    <name evidence="4" type="primary">tadA</name>
    <name evidence="4" type="ORF">SCLAR_v1c00060</name>
</gene>
<evidence type="ECO:0000313" key="4">
    <source>
        <dbReference type="EMBL" id="ATX70343.1"/>
    </source>
</evidence>
<keyword evidence="1" id="KW-0479">Metal-binding</keyword>
<dbReference type="EMBL" id="CP024870">
    <property type="protein sequence ID" value="ATX70343.1"/>
    <property type="molecule type" value="Genomic_DNA"/>
</dbReference>
<name>A0A2K8KF67_9MOLU</name>